<gene>
    <name evidence="1" type="ORF">SCHPADRAFT_893205</name>
</gene>
<accession>A0A0H2RBN8</accession>
<reference evidence="1 2" key="1">
    <citation type="submission" date="2015-04" db="EMBL/GenBank/DDBJ databases">
        <title>Complete genome sequence of Schizopora paradoxa KUC8140, a cosmopolitan wood degrader in East Asia.</title>
        <authorList>
            <consortium name="DOE Joint Genome Institute"/>
            <person name="Min B."/>
            <person name="Park H."/>
            <person name="Jang Y."/>
            <person name="Kim J.-J."/>
            <person name="Kim K.H."/>
            <person name="Pangilinan J."/>
            <person name="Lipzen A."/>
            <person name="Riley R."/>
            <person name="Grigoriev I.V."/>
            <person name="Spatafora J.W."/>
            <person name="Choi I.-G."/>
        </authorList>
    </citation>
    <scope>NUCLEOTIDE SEQUENCE [LARGE SCALE GENOMIC DNA]</scope>
    <source>
        <strain evidence="1 2">KUC8140</strain>
    </source>
</reference>
<dbReference type="InParanoid" id="A0A0H2RBN8"/>
<organism evidence="1 2">
    <name type="scientific">Schizopora paradoxa</name>
    <dbReference type="NCBI Taxonomy" id="27342"/>
    <lineage>
        <taxon>Eukaryota</taxon>
        <taxon>Fungi</taxon>
        <taxon>Dikarya</taxon>
        <taxon>Basidiomycota</taxon>
        <taxon>Agaricomycotina</taxon>
        <taxon>Agaricomycetes</taxon>
        <taxon>Hymenochaetales</taxon>
        <taxon>Schizoporaceae</taxon>
        <taxon>Schizopora</taxon>
    </lineage>
</organism>
<dbReference type="AlphaFoldDB" id="A0A0H2RBN8"/>
<evidence type="ECO:0000313" key="2">
    <source>
        <dbReference type="Proteomes" id="UP000053477"/>
    </source>
</evidence>
<evidence type="ECO:0000313" key="1">
    <source>
        <dbReference type="EMBL" id="KLO09290.1"/>
    </source>
</evidence>
<dbReference type="EMBL" id="KQ086060">
    <property type="protein sequence ID" value="KLO09290.1"/>
    <property type="molecule type" value="Genomic_DNA"/>
</dbReference>
<proteinExistence type="predicted"/>
<sequence length="243" mass="27608">MDFGWMSEDVLEADVLEDTPNLATTLHPSSRLQDFVAPFLAFGRSTPSLFSVSQSRHSFKLTTFPYLLCADKFERRLRQRLQVQFSAILHPVVQNPFILEDDHSRTREKEEIHQIDALSSCHSRNTEADDASLTSRSSSSLFRRDGAVSSYDITRVFHRRSVLAGWAKSQDPPPTITSKSVSDRAHFVDLRKSALDGVEGLEEIYMYRPTSPPSHFLSLRPHTSSVRRKDPGTRIALGSYRRN</sequence>
<dbReference type="Proteomes" id="UP000053477">
    <property type="component" value="Unassembled WGS sequence"/>
</dbReference>
<protein>
    <submittedName>
        <fullName evidence="1">Uncharacterized protein</fullName>
    </submittedName>
</protein>
<keyword evidence="2" id="KW-1185">Reference proteome</keyword>
<name>A0A0H2RBN8_9AGAM</name>